<dbReference type="OrthoDB" id="9802901at2"/>
<dbReference type="AlphaFoldDB" id="A0A1C7IAV9"/>
<dbReference type="Pfam" id="PF01844">
    <property type="entry name" value="HNH"/>
    <property type="match status" value="1"/>
</dbReference>
<keyword evidence="4" id="KW-1185">Reference proteome</keyword>
<dbReference type="InterPro" id="IPR003615">
    <property type="entry name" value="HNH_nuc"/>
</dbReference>
<accession>A0A1C7IAV9</accession>
<sequence length="316" mass="37934">MEYQRKFRWANYETPKCKVYLRNDFSHECAYCKLQEKEVGFIDANYFEIDHFRPQSDKDQVFNPHLYSNLYYACEKCNGEKSDTWSEMLLDPCKEDVFSGGCPAIVGGYDADSLYKYIAQNEKGRYYIDTFKLNSRYHIRIRKRRINRENNIRQIDVLIDEILHKLDNKKELINLEDLIKQLDQLRLTKKKELSNLSSDENFELVEKYLTLRGVKNSIVLEEYNMDIKIKREEISYYCELIIDESDNDNEVKLKFLDTEKLKIWFTKLRYQFGMLYYYSKLDKLYFYPISKLINESDINGFGSRKQIKLTKANLIV</sequence>
<dbReference type="EMBL" id="CP015405">
    <property type="protein sequence ID" value="ANU76797.1"/>
    <property type="molecule type" value="Genomic_DNA"/>
</dbReference>
<dbReference type="CDD" id="cd00085">
    <property type="entry name" value="HNHc"/>
    <property type="match status" value="1"/>
</dbReference>
<protein>
    <recommendedName>
        <fullName evidence="2">HNH domain-containing protein</fullName>
    </recommendedName>
</protein>
<proteinExistence type="predicted"/>
<evidence type="ECO:0000313" key="4">
    <source>
        <dbReference type="Proteomes" id="UP000092574"/>
    </source>
</evidence>
<feature type="coiled-coil region" evidence="1">
    <location>
        <begin position="168"/>
        <end position="195"/>
    </location>
</feature>
<dbReference type="GO" id="GO:0004519">
    <property type="term" value="F:endonuclease activity"/>
    <property type="evidence" value="ECO:0007669"/>
    <property type="project" value="InterPro"/>
</dbReference>
<keyword evidence="1" id="KW-0175">Coiled coil</keyword>
<dbReference type="RefSeq" id="WP_065542954.1">
    <property type="nucleotide sequence ID" value="NZ_CP015405.2"/>
</dbReference>
<organism evidence="3 4">
    <name type="scientific">Blautia pseudococcoides</name>
    <dbReference type="NCBI Taxonomy" id="1796616"/>
    <lineage>
        <taxon>Bacteria</taxon>
        <taxon>Bacillati</taxon>
        <taxon>Bacillota</taxon>
        <taxon>Clostridia</taxon>
        <taxon>Lachnospirales</taxon>
        <taxon>Lachnospiraceae</taxon>
        <taxon>Blautia</taxon>
    </lineage>
</organism>
<dbReference type="KEGG" id="byl:A4V09_14095"/>
<evidence type="ECO:0000256" key="1">
    <source>
        <dbReference type="SAM" id="Coils"/>
    </source>
</evidence>
<name>A0A1C7IAV9_9FIRM</name>
<dbReference type="GO" id="GO:0003676">
    <property type="term" value="F:nucleic acid binding"/>
    <property type="evidence" value="ECO:0007669"/>
    <property type="project" value="InterPro"/>
</dbReference>
<dbReference type="Gene3D" id="1.10.30.50">
    <property type="match status" value="1"/>
</dbReference>
<feature type="domain" description="HNH" evidence="2">
    <location>
        <begin position="29"/>
        <end position="83"/>
    </location>
</feature>
<reference evidence="3" key="1">
    <citation type="submission" date="2017-04" db="EMBL/GenBank/DDBJ databases">
        <title>Complete Genome Sequences of Twelve Strains of a Stable Defined Moderately Diverse Mouse Microbiota 2 (sDMDMm2).</title>
        <authorList>
            <person name="Uchimura Y."/>
            <person name="Wyss M."/>
            <person name="Brugiroux S."/>
            <person name="Limenitakis J.P."/>
            <person name="Stecher B."/>
            <person name="McCoy K.D."/>
            <person name="Macpherson A.J."/>
        </authorList>
    </citation>
    <scope>NUCLEOTIDE SEQUENCE</scope>
    <source>
        <strain evidence="3">YL58</strain>
    </source>
</reference>
<dbReference type="InterPro" id="IPR002711">
    <property type="entry name" value="HNH"/>
</dbReference>
<evidence type="ECO:0000313" key="3">
    <source>
        <dbReference type="EMBL" id="ANU76797.1"/>
    </source>
</evidence>
<dbReference type="Proteomes" id="UP000092574">
    <property type="component" value="Chromosome"/>
</dbReference>
<dbReference type="STRING" id="1796616.A4V09_14095"/>
<dbReference type="GO" id="GO:0008270">
    <property type="term" value="F:zinc ion binding"/>
    <property type="evidence" value="ECO:0007669"/>
    <property type="project" value="InterPro"/>
</dbReference>
<evidence type="ECO:0000259" key="2">
    <source>
        <dbReference type="Pfam" id="PF01844"/>
    </source>
</evidence>
<gene>
    <name evidence="3" type="ORF">A4V09_14095</name>
</gene>